<dbReference type="Proteomes" id="UP001056120">
    <property type="component" value="Linkage Group LG17"/>
</dbReference>
<reference evidence="2" key="1">
    <citation type="journal article" date="2022" name="Mol. Ecol. Resour.">
        <title>The genomes of chicory, endive, great burdock and yacon provide insights into Asteraceae palaeo-polyploidization history and plant inulin production.</title>
        <authorList>
            <person name="Fan W."/>
            <person name="Wang S."/>
            <person name="Wang H."/>
            <person name="Wang A."/>
            <person name="Jiang F."/>
            <person name="Liu H."/>
            <person name="Zhao H."/>
            <person name="Xu D."/>
            <person name="Zhang Y."/>
        </authorList>
    </citation>
    <scope>NUCLEOTIDE SEQUENCE [LARGE SCALE GENOMIC DNA]</scope>
    <source>
        <strain evidence="2">cv. Yunnan</strain>
    </source>
</reference>
<accession>A0ACB9EXZ6</accession>
<name>A0ACB9EXZ6_9ASTR</name>
<reference evidence="1 2" key="2">
    <citation type="journal article" date="2022" name="Mol. Ecol. Resour.">
        <title>The genomes of chicory, endive, great burdock and yacon provide insights into Asteraceae paleo-polyploidization history and plant inulin production.</title>
        <authorList>
            <person name="Fan W."/>
            <person name="Wang S."/>
            <person name="Wang H."/>
            <person name="Wang A."/>
            <person name="Jiang F."/>
            <person name="Liu H."/>
            <person name="Zhao H."/>
            <person name="Xu D."/>
            <person name="Zhang Y."/>
        </authorList>
    </citation>
    <scope>NUCLEOTIDE SEQUENCE [LARGE SCALE GENOMIC DNA]</scope>
    <source>
        <strain evidence="2">cv. Yunnan</strain>
        <tissue evidence="1">Leaves</tissue>
    </source>
</reference>
<organism evidence="1 2">
    <name type="scientific">Smallanthus sonchifolius</name>
    <dbReference type="NCBI Taxonomy" id="185202"/>
    <lineage>
        <taxon>Eukaryota</taxon>
        <taxon>Viridiplantae</taxon>
        <taxon>Streptophyta</taxon>
        <taxon>Embryophyta</taxon>
        <taxon>Tracheophyta</taxon>
        <taxon>Spermatophyta</taxon>
        <taxon>Magnoliopsida</taxon>
        <taxon>eudicotyledons</taxon>
        <taxon>Gunneridae</taxon>
        <taxon>Pentapetalae</taxon>
        <taxon>asterids</taxon>
        <taxon>campanulids</taxon>
        <taxon>Asterales</taxon>
        <taxon>Asteraceae</taxon>
        <taxon>Asteroideae</taxon>
        <taxon>Heliantheae alliance</taxon>
        <taxon>Millerieae</taxon>
        <taxon>Smallanthus</taxon>
    </lineage>
</organism>
<sequence length="195" mass="22557">MSELQKKRNGGFWFREWDRVDVTHLSLSIGKHVLAVCALFVPNWRAFWVAVALSYLTGMGVTLGYHRLLTHRSFKVPKWLEYIIVYCGLQASQGMGEMLSNHFTFFVNSVCHTWGERPWNTRDTSTNNWWVALLSLGEGWHNNHHAFPSSACHGIEWWQLDLTWELIKFLEMVGLAKDVNLPTEAEKETMALCTN</sequence>
<protein>
    <submittedName>
        <fullName evidence="1">Uncharacterized protein</fullName>
    </submittedName>
</protein>
<evidence type="ECO:0000313" key="1">
    <source>
        <dbReference type="EMBL" id="KAI3763287.1"/>
    </source>
</evidence>
<keyword evidence="2" id="KW-1185">Reference proteome</keyword>
<comment type="caution">
    <text evidence="1">The sequence shown here is derived from an EMBL/GenBank/DDBJ whole genome shotgun (WGS) entry which is preliminary data.</text>
</comment>
<dbReference type="EMBL" id="CM042034">
    <property type="protein sequence ID" value="KAI3763287.1"/>
    <property type="molecule type" value="Genomic_DNA"/>
</dbReference>
<gene>
    <name evidence="1" type="ORF">L1987_53741</name>
</gene>
<proteinExistence type="predicted"/>
<evidence type="ECO:0000313" key="2">
    <source>
        <dbReference type="Proteomes" id="UP001056120"/>
    </source>
</evidence>